<evidence type="ECO:0000259" key="2">
    <source>
        <dbReference type="Pfam" id="PF03372"/>
    </source>
</evidence>
<proteinExistence type="predicted"/>
<dbReference type="InterPro" id="IPR036691">
    <property type="entry name" value="Endo/exonu/phosph_ase_sf"/>
</dbReference>
<dbReference type="AlphaFoldDB" id="A0A061D3R6"/>
<name>A0A061D3R6_BABBI</name>
<dbReference type="GeneID" id="24563887"/>
<evidence type="ECO:0000313" key="4">
    <source>
        <dbReference type="Proteomes" id="UP000033188"/>
    </source>
</evidence>
<feature type="region of interest" description="Disordered" evidence="1">
    <location>
        <begin position="534"/>
        <end position="556"/>
    </location>
</feature>
<dbReference type="VEuPathDB" id="PiroplasmaDB:BBBOND_0205040"/>
<dbReference type="GO" id="GO:0004519">
    <property type="term" value="F:endonuclease activity"/>
    <property type="evidence" value="ECO:0007669"/>
    <property type="project" value="UniProtKB-KW"/>
</dbReference>
<sequence>MPPIGYNYALVKASSDSDNITITLNWNGRELNLDRKKSETLNVTLARLKRSLQKNSNPLSKRQTNVIDVELCDQPTGKCEMWRKPKKTTDMCDTSIMESTIENSMSASLTAITTVVGDYSISFLTNMFKPIEEDKTLEEVIQNASFISVNDTLIQVHTNVFRVQEVRVGPRAMVGCPVSLHVESDGHWRNDVYVEWLDEKGCILHHGPIYVPTEDMEGRHIKARVSHKQLRWNVVNSNYCEVFDSPKNRWQQERIVAFNNAPVKNSLLHLQSKQGGIRVMSFNILSPTYVSNEEAIDRFFPYCSPEWLDSSFRNPLILREILLVNPQVICLQECSTSAYREYMEPILSQNYHAWLTIKNQASDEGCCMFLQKGVFDVLEVQGISFKEEIIKPEYRGVLTRIGAANWLNYDPDTYFNRYHTIFQMCCVRNKLDDGGGVLFLANTHLYFHPHGRHIRLLQAYVLLNELERFKRQCGNKHSFDVNVESSTIICGDFNSFNTEGTFQIITNGWVPYDHEDFDYGLKFGYERFNPNEHNAKFPRGRKEENASRRSDSEERLEVPNCTGYQDSYGGEELPFTNFVKTFSGTLDYIFHSKNLQVKRCMPGISQEDAEEFEGLPSKLYPSDHISIAVDFF</sequence>
<dbReference type="OrthoDB" id="412787at2759"/>
<feature type="domain" description="Endonuclease/exonuclease/phosphatase" evidence="2">
    <location>
        <begin position="281"/>
        <end position="624"/>
    </location>
</feature>
<keyword evidence="3" id="KW-0378">Hydrolase</keyword>
<keyword evidence="3" id="KW-0540">Nuclease</keyword>
<dbReference type="STRING" id="5866.A0A061D3R6"/>
<dbReference type="KEGG" id="bbig:BBBOND_0205040"/>
<dbReference type="RefSeq" id="XP_012767532.1">
    <property type="nucleotide sequence ID" value="XM_012912078.1"/>
</dbReference>
<gene>
    <name evidence="3" type="ORF">BBBOND_0205040</name>
</gene>
<dbReference type="PANTHER" id="PTHR12121">
    <property type="entry name" value="CARBON CATABOLITE REPRESSOR PROTEIN 4"/>
    <property type="match status" value="1"/>
</dbReference>
<dbReference type="InterPro" id="IPR050410">
    <property type="entry name" value="CCR4/nocturin_mRNA_transcr"/>
</dbReference>
<dbReference type="Proteomes" id="UP000033188">
    <property type="component" value="Chromosome 2"/>
</dbReference>
<dbReference type="GO" id="GO:0000175">
    <property type="term" value="F:3'-5'-RNA exonuclease activity"/>
    <property type="evidence" value="ECO:0007669"/>
    <property type="project" value="TreeGrafter"/>
</dbReference>
<dbReference type="GO" id="GO:0000288">
    <property type="term" value="P:nuclear-transcribed mRNA catabolic process, deadenylation-dependent decay"/>
    <property type="evidence" value="ECO:0007669"/>
    <property type="project" value="TreeGrafter"/>
</dbReference>
<dbReference type="GO" id="GO:0005739">
    <property type="term" value="C:mitochondrion"/>
    <property type="evidence" value="ECO:0007669"/>
    <property type="project" value="TreeGrafter"/>
</dbReference>
<dbReference type="PANTHER" id="PTHR12121:SF37">
    <property type="entry name" value="2',5'-PHOSPHODIESTERASE 12"/>
    <property type="match status" value="1"/>
</dbReference>
<accession>A0A061D3R6</accession>
<keyword evidence="4" id="KW-1185">Reference proteome</keyword>
<dbReference type="Gene3D" id="3.60.10.10">
    <property type="entry name" value="Endonuclease/exonuclease/phosphatase"/>
    <property type="match status" value="1"/>
</dbReference>
<dbReference type="EMBL" id="LK391708">
    <property type="protein sequence ID" value="CDR95346.1"/>
    <property type="molecule type" value="Genomic_DNA"/>
</dbReference>
<evidence type="ECO:0000256" key="1">
    <source>
        <dbReference type="SAM" id="MobiDB-lite"/>
    </source>
</evidence>
<keyword evidence="3" id="KW-0255">Endonuclease</keyword>
<reference evidence="4" key="1">
    <citation type="submission" date="2014-06" db="EMBL/GenBank/DDBJ databases">
        <authorList>
            <person name="Aslett M."/>
            <person name="De Silva N."/>
        </authorList>
    </citation>
    <scope>NUCLEOTIDE SEQUENCE [LARGE SCALE GENOMIC DNA]</scope>
    <source>
        <strain evidence="4">Bond</strain>
    </source>
</reference>
<dbReference type="InterPro" id="IPR005135">
    <property type="entry name" value="Endo/exonuclease/phosphatase"/>
</dbReference>
<dbReference type="Pfam" id="PF03372">
    <property type="entry name" value="Exo_endo_phos"/>
    <property type="match status" value="1"/>
</dbReference>
<keyword evidence="3" id="KW-0269">Exonuclease</keyword>
<dbReference type="SUPFAM" id="SSF56219">
    <property type="entry name" value="DNase I-like"/>
    <property type="match status" value="1"/>
</dbReference>
<dbReference type="OMA" id="YTNWNNN"/>
<organism evidence="3 4">
    <name type="scientific">Babesia bigemina</name>
    <dbReference type="NCBI Taxonomy" id="5866"/>
    <lineage>
        <taxon>Eukaryota</taxon>
        <taxon>Sar</taxon>
        <taxon>Alveolata</taxon>
        <taxon>Apicomplexa</taxon>
        <taxon>Aconoidasida</taxon>
        <taxon>Piroplasmida</taxon>
        <taxon>Babesiidae</taxon>
        <taxon>Babesia</taxon>
    </lineage>
</organism>
<protein>
    <submittedName>
        <fullName evidence="3">Endonuclease/exonuclease/phosphatase family protein, putative</fullName>
    </submittedName>
</protein>
<evidence type="ECO:0000313" key="3">
    <source>
        <dbReference type="EMBL" id="CDR95346.1"/>
    </source>
</evidence>